<accession>A0A3N6R286</accession>
<gene>
    <name evidence="2" type="ORF">D5R40_08300</name>
</gene>
<sequence length="102" mass="11821">MSFKLLICPRPFLRLLRFIITIVGGIAGMYKHNTNVFVAGDLFWYPKHRQPWVKQAPDVMVVFGRPQGDRRSYKQWEEENIPPQVVFEIASPSNSITELTNS</sequence>
<protein>
    <recommendedName>
        <fullName evidence="1">Putative restriction endonuclease domain-containing protein</fullName>
    </recommendedName>
</protein>
<evidence type="ECO:0000313" key="3">
    <source>
        <dbReference type="Proteomes" id="UP000269154"/>
    </source>
</evidence>
<feature type="domain" description="Putative restriction endonuclease" evidence="1">
    <location>
        <begin position="53"/>
        <end position="99"/>
    </location>
</feature>
<reference evidence="2 3" key="1">
    <citation type="journal article" date="2018" name="ACS Chem. Biol.">
        <title>Ketoreductase domain dysfunction expands chemodiversity: malyngamide biosynthesis in the cyanobacterium Okeania hirsuta.</title>
        <authorList>
            <person name="Moss N.A."/>
            <person name="Leao T."/>
            <person name="Rankin M."/>
            <person name="McCullough T.M."/>
            <person name="Qu P."/>
            <person name="Korobeynikov A."/>
            <person name="Smith J.L."/>
            <person name="Gerwick L."/>
            <person name="Gerwick W.H."/>
        </authorList>
    </citation>
    <scope>NUCLEOTIDE SEQUENCE [LARGE SCALE GENOMIC DNA]</scope>
    <source>
        <strain evidence="2 3">PAB10Feb10-1</strain>
    </source>
</reference>
<dbReference type="InterPro" id="IPR008538">
    <property type="entry name" value="Uma2"/>
</dbReference>
<organism evidence="2 3">
    <name type="scientific">Okeania hirsuta</name>
    <dbReference type="NCBI Taxonomy" id="1458930"/>
    <lineage>
        <taxon>Bacteria</taxon>
        <taxon>Bacillati</taxon>
        <taxon>Cyanobacteriota</taxon>
        <taxon>Cyanophyceae</taxon>
        <taxon>Oscillatoriophycideae</taxon>
        <taxon>Oscillatoriales</taxon>
        <taxon>Microcoleaceae</taxon>
        <taxon>Okeania</taxon>
    </lineage>
</organism>
<dbReference type="AlphaFoldDB" id="A0A3N6R286"/>
<dbReference type="PANTHER" id="PTHR33352">
    <property type="entry name" value="SLR1095 PROTEIN"/>
    <property type="match status" value="1"/>
</dbReference>
<dbReference type="InterPro" id="IPR011335">
    <property type="entry name" value="Restrct_endonuc-II-like"/>
</dbReference>
<dbReference type="OrthoDB" id="483276at2"/>
<keyword evidence="3" id="KW-1185">Reference proteome</keyword>
<name>A0A3N6R286_9CYAN</name>
<dbReference type="Proteomes" id="UP000269154">
    <property type="component" value="Unassembled WGS sequence"/>
</dbReference>
<dbReference type="SUPFAM" id="SSF52980">
    <property type="entry name" value="Restriction endonuclease-like"/>
    <property type="match status" value="1"/>
</dbReference>
<evidence type="ECO:0000313" key="2">
    <source>
        <dbReference type="EMBL" id="RQH47922.1"/>
    </source>
</evidence>
<dbReference type="EMBL" id="RCBY01000033">
    <property type="protein sequence ID" value="RQH47922.1"/>
    <property type="molecule type" value="Genomic_DNA"/>
</dbReference>
<evidence type="ECO:0000259" key="1">
    <source>
        <dbReference type="Pfam" id="PF05685"/>
    </source>
</evidence>
<dbReference type="PANTHER" id="PTHR33352:SF2">
    <property type="entry name" value="SLL0995 PROTEIN"/>
    <property type="match status" value="1"/>
</dbReference>
<comment type="caution">
    <text evidence="2">The sequence shown here is derived from an EMBL/GenBank/DDBJ whole genome shotgun (WGS) entry which is preliminary data.</text>
</comment>
<proteinExistence type="predicted"/>
<dbReference type="Pfam" id="PF05685">
    <property type="entry name" value="Uma2"/>
    <property type="match status" value="1"/>
</dbReference>